<gene>
    <name evidence="1" type="ORF">BYL167_LOCUS73800</name>
</gene>
<feature type="non-terminal residue" evidence="1">
    <location>
        <position position="1"/>
    </location>
</feature>
<comment type="caution">
    <text evidence="1">The sequence shown here is derived from an EMBL/GenBank/DDBJ whole genome shotgun (WGS) entry which is preliminary data.</text>
</comment>
<dbReference type="EMBL" id="CAJOBH010262975">
    <property type="protein sequence ID" value="CAF5157713.1"/>
    <property type="molecule type" value="Genomic_DNA"/>
</dbReference>
<dbReference type="AlphaFoldDB" id="A0A8S3GC17"/>
<name>A0A8S3GC17_9BILA</name>
<proteinExistence type="predicted"/>
<organism evidence="1 2">
    <name type="scientific">Rotaria magnacalcarata</name>
    <dbReference type="NCBI Taxonomy" id="392030"/>
    <lineage>
        <taxon>Eukaryota</taxon>
        <taxon>Metazoa</taxon>
        <taxon>Spiralia</taxon>
        <taxon>Gnathifera</taxon>
        <taxon>Rotifera</taxon>
        <taxon>Eurotatoria</taxon>
        <taxon>Bdelloidea</taxon>
        <taxon>Philodinida</taxon>
        <taxon>Philodinidae</taxon>
        <taxon>Rotaria</taxon>
    </lineage>
</organism>
<reference evidence="1" key="1">
    <citation type="submission" date="2021-02" db="EMBL/GenBank/DDBJ databases">
        <authorList>
            <person name="Nowell W R."/>
        </authorList>
    </citation>
    <scope>NUCLEOTIDE SEQUENCE</scope>
</reference>
<sequence>VCFMIFGPLQRSEAHKRIENYTFGRHPIFNVDSRKQSSTTRYDESMEFSSI</sequence>
<evidence type="ECO:0000313" key="2">
    <source>
        <dbReference type="Proteomes" id="UP000681967"/>
    </source>
</evidence>
<evidence type="ECO:0000313" key="1">
    <source>
        <dbReference type="EMBL" id="CAF5157713.1"/>
    </source>
</evidence>
<accession>A0A8S3GC17</accession>
<dbReference type="Proteomes" id="UP000681967">
    <property type="component" value="Unassembled WGS sequence"/>
</dbReference>
<protein>
    <submittedName>
        <fullName evidence="1">Uncharacterized protein</fullName>
    </submittedName>
</protein>